<dbReference type="Proteomes" id="UP000835052">
    <property type="component" value="Unassembled WGS sequence"/>
</dbReference>
<dbReference type="AlphaFoldDB" id="A0A8S1HRS3"/>
<gene>
    <name evidence="2" type="ORF">CAUJ_LOCUS11669</name>
</gene>
<comment type="caution">
    <text evidence="2">The sequence shown here is derived from an EMBL/GenBank/DDBJ whole genome shotgun (WGS) entry which is preliminary data.</text>
</comment>
<keyword evidence="3" id="KW-1185">Reference proteome</keyword>
<dbReference type="EMBL" id="CAJGYM010000059">
    <property type="protein sequence ID" value="CAD6195750.1"/>
    <property type="molecule type" value="Genomic_DNA"/>
</dbReference>
<sequence>MHSCEAYLSGVSAKPTTLRDDYRGKTCLPGHLPPESLTSYSLRPNRTSHAYGHLVCEVFNKCQMPYAGMCRPEARKTDTRGEKWSTFTKEHLKLFQLFRGKTGSSPHHAILSGRPCPRGHTGNGSMHTESFERTSDQNRLWAMRNQGAISNAIMLKSLRDSNQVQRPQSPPVDVAVQQARK</sequence>
<organism evidence="2 3">
    <name type="scientific">Caenorhabditis auriculariae</name>
    <dbReference type="NCBI Taxonomy" id="2777116"/>
    <lineage>
        <taxon>Eukaryota</taxon>
        <taxon>Metazoa</taxon>
        <taxon>Ecdysozoa</taxon>
        <taxon>Nematoda</taxon>
        <taxon>Chromadorea</taxon>
        <taxon>Rhabditida</taxon>
        <taxon>Rhabditina</taxon>
        <taxon>Rhabditomorpha</taxon>
        <taxon>Rhabditoidea</taxon>
        <taxon>Rhabditidae</taxon>
        <taxon>Peloderinae</taxon>
        <taxon>Caenorhabditis</taxon>
    </lineage>
</organism>
<accession>A0A8S1HRS3</accession>
<evidence type="ECO:0000313" key="3">
    <source>
        <dbReference type="Proteomes" id="UP000835052"/>
    </source>
</evidence>
<feature type="region of interest" description="Disordered" evidence="1">
    <location>
        <begin position="105"/>
        <end position="133"/>
    </location>
</feature>
<reference evidence="2" key="1">
    <citation type="submission" date="2020-10" db="EMBL/GenBank/DDBJ databases">
        <authorList>
            <person name="Kikuchi T."/>
        </authorList>
    </citation>
    <scope>NUCLEOTIDE SEQUENCE</scope>
    <source>
        <strain evidence="2">NKZ352</strain>
    </source>
</reference>
<protein>
    <submittedName>
        <fullName evidence="2">Uncharacterized protein</fullName>
    </submittedName>
</protein>
<evidence type="ECO:0000256" key="1">
    <source>
        <dbReference type="SAM" id="MobiDB-lite"/>
    </source>
</evidence>
<proteinExistence type="predicted"/>
<evidence type="ECO:0000313" key="2">
    <source>
        <dbReference type="EMBL" id="CAD6195750.1"/>
    </source>
</evidence>
<feature type="region of interest" description="Disordered" evidence="1">
    <location>
        <begin position="160"/>
        <end position="181"/>
    </location>
</feature>
<name>A0A8S1HRS3_9PELO</name>